<keyword evidence="1" id="KW-0175">Coiled coil</keyword>
<dbReference type="VEuPathDB" id="FungiDB:HpaG814261"/>
<reference evidence="3" key="2">
    <citation type="submission" date="2015-06" db="UniProtKB">
        <authorList>
            <consortium name="EnsemblProtists"/>
        </authorList>
    </citation>
    <scope>IDENTIFICATION</scope>
    <source>
        <strain evidence="3">Emoy2</strain>
    </source>
</reference>
<organism evidence="3 4">
    <name type="scientific">Hyaloperonospora arabidopsidis (strain Emoy2)</name>
    <name type="common">Downy mildew agent</name>
    <name type="synonym">Peronospora arabidopsidis</name>
    <dbReference type="NCBI Taxonomy" id="559515"/>
    <lineage>
        <taxon>Eukaryota</taxon>
        <taxon>Sar</taxon>
        <taxon>Stramenopiles</taxon>
        <taxon>Oomycota</taxon>
        <taxon>Peronosporomycetes</taxon>
        <taxon>Peronosporales</taxon>
        <taxon>Peronosporaceae</taxon>
        <taxon>Hyaloperonospora</taxon>
    </lineage>
</organism>
<dbReference type="Proteomes" id="UP000011713">
    <property type="component" value="Unassembled WGS sequence"/>
</dbReference>
<protein>
    <submittedName>
        <fullName evidence="3">Uncharacterized protein</fullName>
    </submittedName>
</protein>
<name>M4C586_HYAAE</name>
<dbReference type="EnsemblProtists" id="HpaT814261">
    <property type="protein sequence ID" value="HpaP814261"/>
    <property type="gene ID" value="HpaG814261"/>
</dbReference>
<keyword evidence="4" id="KW-1185">Reference proteome</keyword>
<dbReference type="HOGENOM" id="CLU_1443573_0_0_1"/>
<evidence type="ECO:0000256" key="2">
    <source>
        <dbReference type="SAM" id="MobiDB-lite"/>
    </source>
</evidence>
<evidence type="ECO:0000313" key="4">
    <source>
        <dbReference type="Proteomes" id="UP000011713"/>
    </source>
</evidence>
<feature type="region of interest" description="Disordered" evidence="2">
    <location>
        <begin position="1"/>
        <end position="24"/>
    </location>
</feature>
<proteinExistence type="predicted"/>
<dbReference type="AlphaFoldDB" id="M4C586"/>
<evidence type="ECO:0000313" key="3">
    <source>
        <dbReference type="EnsemblProtists" id="HpaP814261"/>
    </source>
</evidence>
<dbReference type="InParanoid" id="M4C586"/>
<evidence type="ECO:0000256" key="1">
    <source>
        <dbReference type="SAM" id="Coils"/>
    </source>
</evidence>
<dbReference type="EMBL" id="JH598317">
    <property type="status" value="NOT_ANNOTATED_CDS"/>
    <property type="molecule type" value="Genomic_DNA"/>
</dbReference>
<accession>M4C586</accession>
<sequence length="188" mass="20949">MVALGDLSKPGSSNQKRRFGGEQMSELDSMDAREFFLSPSTSEMQHMFDQQSALLRSALEAHSTLQRSWLISQQDMLGAGGRGGFSVGEGRLAAELRLANKNLRQRLRNKDKLVDQLTSDHMTLRAEVINLQRELSQSKMYARELEDRVINPRGTVEGRNEPCTDTRDTVLNGAAATSDRATVAKHML</sequence>
<dbReference type="eggNOG" id="ENOG502RBQ1">
    <property type="taxonomic scope" value="Eukaryota"/>
</dbReference>
<reference evidence="4" key="1">
    <citation type="journal article" date="2010" name="Science">
        <title>Signatures of adaptation to obligate biotrophy in the Hyaloperonospora arabidopsidis genome.</title>
        <authorList>
            <person name="Baxter L."/>
            <person name="Tripathy S."/>
            <person name="Ishaque N."/>
            <person name="Boot N."/>
            <person name="Cabral A."/>
            <person name="Kemen E."/>
            <person name="Thines M."/>
            <person name="Ah-Fong A."/>
            <person name="Anderson R."/>
            <person name="Badejoko W."/>
            <person name="Bittner-Eddy P."/>
            <person name="Boore J.L."/>
            <person name="Chibucos M.C."/>
            <person name="Coates M."/>
            <person name="Dehal P."/>
            <person name="Delehaunty K."/>
            <person name="Dong S."/>
            <person name="Downton P."/>
            <person name="Dumas B."/>
            <person name="Fabro G."/>
            <person name="Fronick C."/>
            <person name="Fuerstenberg S.I."/>
            <person name="Fulton L."/>
            <person name="Gaulin E."/>
            <person name="Govers F."/>
            <person name="Hughes L."/>
            <person name="Humphray S."/>
            <person name="Jiang R.H."/>
            <person name="Judelson H."/>
            <person name="Kamoun S."/>
            <person name="Kyung K."/>
            <person name="Meijer H."/>
            <person name="Minx P."/>
            <person name="Morris P."/>
            <person name="Nelson J."/>
            <person name="Phuntumart V."/>
            <person name="Qutob D."/>
            <person name="Rehmany A."/>
            <person name="Rougon-Cardoso A."/>
            <person name="Ryden P."/>
            <person name="Torto-Alalibo T."/>
            <person name="Studholme D."/>
            <person name="Wang Y."/>
            <person name="Win J."/>
            <person name="Wood J."/>
            <person name="Clifton S.W."/>
            <person name="Rogers J."/>
            <person name="Van den Ackerveken G."/>
            <person name="Jones J.D."/>
            <person name="McDowell J.M."/>
            <person name="Beynon J."/>
            <person name="Tyler B.M."/>
        </authorList>
    </citation>
    <scope>NUCLEOTIDE SEQUENCE [LARGE SCALE GENOMIC DNA]</scope>
    <source>
        <strain evidence="4">Emoy2</strain>
    </source>
</reference>
<feature type="coiled-coil region" evidence="1">
    <location>
        <begin position="93"/>
        <end position="148"/>
    </location>
</feature>